<proteinExistence type="predicted"/>
<keyword evidence="2" id="KW-1185">Reference proteome</keyword>
<sequence length="91" mass="10196">MADLVVKDLQDLVSDLNELIGQFEGALDFQNDDKGLWGQHNANLSMGDFADNWTVHRDAMVKDMKALRDKVTKVDAAWTQGDQQLLASFQS</sequence>
<dbReference type="AlphaFoldDB" id="A0A7W7R9J4"/>
<comment type="caution">
    <text evidence="1">The sequence shown here is derived from an EMBL/GenBank/DDBJ whole genome shotgun (WGS) entry which is preliminary data.</text>
</comment>
<accession>A0A7W7R9J4</accession>
<organism evidence="1 2">
    <name type="scientific">Kitasatospora kifunensis</name>
    <name type="common">Streptomyces kifunensis</name>
    <dbReference type="NCBI Taxonomy" id="58351"/>
    <lineage>
        <taxon>Bacteria</taxon>
        <taxon>Bacillati</taxon>
        <taxon>Actinomycetota</taxon>
        <taxon>Actinomycetes</taxon>
        <taxon>Kitasatosporales</taxon>
        <taxon>Streptomycetaceae</taxon>
        <taxon>Kitasatospora</taxon>
    </lineage>
</organism>
<gene>
    <name evidence="1" type="ORF">FHR34_007047</name>
</gene>
<dbReference type="RefSeq" id="WP_184944775.1">
    <property type="nucleotide sequence ID" value="NZ_JACHJV010000002.1"/>
</dbReference>
<reference evidence="1 2" key="1">
    <citation type="submission" date="2020-08" db="EMBL/GenBank/DDBJ databases">
        <title>Sequencing the genomes of 1000 actinobacteria strains.</title>
        <authorList>
            <person name="Klenk H.-P."/>
        </authorList>
    </citation>
    <scope>NUCLEOTIDE SEQUENCE [LARGE SCALE GENOMIC DNA]</scope>
    <source>
        <strain evidence="1 2">DSM 41654</strain>
    </source>
</reference>
<name>A0A7W7R9J4_KITKI</name>
<dbReference type="Proteomes" id="UP000540506">
    <property type="component" value="Unassembled WGS sequence"/>
</dbReference>
<protein>
    <submittedName>
        <fullName evidence="1">Uncharacterized protein</fullName>
    </submittedName>
</protein>
<evidence type="ECO:0000313" key="2">
    <source>
        <dbReference type="Proteomes" id="UP000540506"/>
    </source>
</evidence>
<dbReference type="EMBL" id="JACHJV010000002">
    <property type="protein sequence ID" value="MBB4927952.1"/>
    <property type="molecule type" value="Genomic_DNA"/>
</dbReference>
<evidence type="ECO:0000313" key="1">
    <source>
        <dbReference type="EMBL" id="MBB4927952.1"/>
    </source>
</evidence>